<dbReference type="Proteomes" id="UP000442694">
    <property type="component" value="Unassembled WGS sequence"/>
</dbReference>
<keyword evidence="1 4" id="KW-0812">Transmembrane</keyword>
<protein>
    <recommendedName>
        <fullName evidence="7">Major Facilitator Superfamily protein</fullName>
    </recommendedName>
</protein>
<reference evidence="5 6" key="1">
    <citation type="submission" date="2019-10" db="EMBL/GenBank/DDBJ databases">
        <title>New genus of Silvanigrellaceae.</title>
        <authorList>
            <person name="Pitt A."/>
            <person name="Hahn M.W."/>
        </authorList>
    </citation>
    <scope>NUCLEOTIDE SEQUENCE [LARGE SCALE GENOMIC DNA]</scope>
    <source>
        <strain evidence="5 6">33A1-SZDP</strain>
    </source>
</reference>
<evidence type="ECO:0008006" key="7">
    <source>
        <dbReference type="Google" id="ProtNLM"/>
    </source>
</evidence>
<dbReference type="AlphaFoldDB" id="A0A833JB63"/>
<feature type="transmembrane region" description="Helical" evidence="4">
    <location>
        <begin position="58"/>
        <end position="76"/>
    </location>
</feature>
<evidence type="ECO:0000256" key="1">
    <source>
        <dbReference type="ARBA" id="ARBA00022692"/>
    </source>
</evidence>
<evidence type="ECO:0000256" key="2">
    <source>
        <dbReference type="ARBA" id="ARBA00022989"/>
    </source>
</evidence>
<sequence>MNYYIIDAFISKYILIKKITSTQGSMISQVAMQIGTLLGFSIGGKIFHSYGISGTIKIILSFLGLALCASLISLFIKDTGTVNEIIKKNEQETNIATKTEGTLELWFSAICILMLSLQIANFNLLIPDILIHSKGWSAELFGYLSGMASLGAFIASFVVFNGRFYLLFILTFASIIPLSNFSFIHIDNTFLCLLIAFLLGFSLNSLRSTFRKNIFDRLKSKDDISKWMSLSNLFTFMPRAIFPLFASLLIGSISREIIFPFVGFFVFITIGVLIIILRIMKSISTKELLQE</sequence>
<name>A0A833JB63_9BACT</name>
<dbReference type="SUPFAM" id="SSF103473">
    <property type="entry name" value="MFS general substrate transporter"/>
    <property type="match status" value="1"/>
</dbReference>
<dbReference type="Gene3D" id="1.20.1250.20">
    <property type="entry name" value="MFS general substrate transporter like domains"/>
    <property type="match status" value="1"/>
</dbReference>
<keyword evidence="6" id="KW-1185">Reference proteome</keyword>
<feature type="transmembrane region" description="Helical" evidence="4">
    <location>
        <begin position="188"/>
        <end position="206"/>
    </location>
</feature>
<dbReference type="InterPro" id="IPR011701">
    <property type="entry name" value="MFS"/>
</dbReference>
<keyword evidence="3 4" id="KW-0472">Membrane</keyword>
<evidence type="ECO:0000256" key="4">
    <source>
        <dbReference type="SAM" id="Phobius"/>
    </source>
</evidence>
<gene>
    <name evidence="5" type="ORF">GCL57_13975</name>
</gene>
<accession>A0A833JB63</accession>
<keyword evidence="2 4" id="KW-1133">Transmembrane helix</keyword>
<dbReference type="InterPro" id="IPR036259">
    <property type="entry name" value="MFS_trans_sf"/>
</dbReference>
<proteinExistence type="predicted"/>
<evidence type="ECO:0000313" key="6">
    <source>
        <dbReference type="Proteomes" id="UP000442694"/>
    </source>
</evidence>
<comment type="caution">
    <text evidence="5">The sequence shown here is derived from an EMBL/GenBank/DDBJ whole genome shotgun (WGS) entry which is preliminary data.</text>
</comment>
<feature type="transmembrane region" description="Helical" evidence="4">
    <location>
        <begin position="105"/>
        <end position="126"/>
    </location>
</feature>
<dbReference type="RefSeq" id="WP_152213977.1">
    <property type="nucleotide sequence ID" value="NZ_WFLN01000011.1"/>
</dbReference>
<feature type="transmembrane region" description="Helical" evidence="4">
    <location>
        <begin position="257"/>
        <end position="277"/>
    </location>
</feature>
<organism evidence="5 6">
    <name type="scientific">Fluviispira multicolorata</name>
    <dbReference type="NCBI Taxonomy" id="2654512"/>
    <lineage>
        <taxon>Bacteria</taxon>
        <taxon>Pseudomonadati</taxon>
        <taxon>Bdellovibrionota</taxon>
        <taxon>Oligoflexia</taxon>
        <taxon>Silvanigrellales</taxon>
        <taxon>Silvanigrellaceae</taxon>
        <taxon>Fluviispira</taxon>
    </lineage>
</organism>
<dbReference type="Pfam" id="PF07690">
    <property type="entry name" value="MFS_1"/>
    <property type="match status" value="1"/>
</dbReference>
<feature type="transmembrane region" description="Helical" evidence="4">
    <location>
        <begin position="147"/>
        <end position="176"/>
    </location>
</feature>
<feature type="transmembrane region" description="Helical" evidence="4">
    <location>
        <begin position="227"/>
        <end position="251"/>
    </location>
</feature>
<feature type="transmembrane region" description="Helical" evidence="4">
    <location>
        <begin position="26"/>
        <end position="46"/>
    </location>
</feature>
<evidence type="ECO:0000256" key="3">
    <source>
        <dbReference type="ARBA" id="ARBA00023136"/>
    </source>
</evidence>
<dbReference type="EMBL" id="WFLN01000011">
    <property type="protein sequence ID" value="KAB8027715.1"/>
    <property type="molecule type" value="Genomic_DNA"/>
</dbReference>
<evidence type="ECO:0000313" key="5">
    <source>
        <dbReference type="EMBL" id="KAB8027715.1"/>
    </source>
</evidence>
<dbReference type="GO" id="GO:0022857">
    <property type="term" value="F:transmembrane transporter activity"/>
    <property type="evidence" value="ECO:0007669"/>
    <property type="project" value="InterPro"/>
</dbReference>